<evidence type="ECO:0000313" key="2">
    <source>
        <dbReference type="EMBL" id="BAL59362.1"/>
    </source>
</evidence>
<dbReference type="Gene3D" id="3.30.460.10">
    <property type="entry name" value="Beta Polymerase, domain 2"/>
    <property type="match status" value="1"/>
</dbReference>
<feature type="domain" description="Polymerase beta nucleotidyltransferase" evidence="1">
    <location>
        <begin position="40"/>
        <end position="133"/>
    </location>
</feature>
<dbReference type="Pfam" id="PF18765">
    <property type="entry name" value="Polbeta"/>
    <property type="match status" value="1"/>
</dbReference>
<organism evidence="2">
    <name type="scientific">Acetithermum autotrophicum</name>
    <dbReference type="NCBI Taxonomy" id="1446466"/>
    <lineage>
        <taxon>Bacteria</taxon>
        <taxon>Candidatus Bipolaricaulota</taxon>
        <taxon>Candidatus Acetithermum</taxon>
    </lineage>
</organism>
<protein>
    <submittedName>
        <fullName evidence="2">DNA polymerase beta domain protein</fullName>
    </submittedName>
</protein>
<evidence type="ECO:0000259" key="1">
    <source>
        <dbReference type="Pfam" id="PF18765"/>
    </source>
</evidence>
<name>H5ST76_ACEAU</name>
<proteinExistence type="predicted"/>
<gene>
    <name evidence="2" type="ORF">HGMM_OP3C517</name>
</gene>
<sequence length="134" mass="15514">MSTKTPPPAPPRHGEGGTIDQERRRYVSTLERMVQALPRAFAQIPEVERVWLCGSYVRGRRDLCTDLDLIVLMRSDYDIVTRTARLYERLAALLKLAVDLDMIAYTQEEFAQMRRRGFLKRALAEGQVIYERAK</sequence>
<dbReference type="InterPro" id="IPR043519">
    <property type="entry name" value="NT_sf"/>
</dbReference>
<dbReference type="EMBL" id="AP011802">
    <property type="protein sequence ID" value="BAL59362.1"/>
    <property type="molecule type" value="Genomic_DNA"/>
</dbReference>
<reference evidence="2" key="1">
    <citation type="journal article" date="2005" name="Environ. Microbiol.">
        <title>Genetic and functional properties of uncultivated thermophilic crenarchaeotes from a subsurface gold mine as revealed by analysis of genome fragments.</title>
        <authorList>
            <person name="Nunoura T."/>
            <person name="Hirayama H."/>
            <person name="Takami H."/>
            <person name="Oida H."/>
            <person name="Nishi S."/>
            <person name="Shimamura S."/>
            <person name="Suzuki Y."/>
            <person name="Inagaki F."/>
            <person name="Takai K."/>
            <person name="Nealson K.H."/>
            <person name="Horikoshi K."/>
        </authorList>
    </citation>
    <scope>NUCLEOTIDE SEQUENCE</scope>
</reference>
<dbReference type="SUPFAM" id="SSF81301">
    <property type="entry name" value="Nucleotidyltransferase"/>
    <property type="match status" value="1"/>
</dbReference>
<accession>H5ST76</accession>
<dbReference type="AlphaFoldDB" id="H5ST76"/>
<dbReference type="InterPro" id="IPR041633">
    <property type="entry name" value="Polbeta"/>
</dbReference>
<dbReference type="CDD" id="cd05403">
    <property type="entry name" value="NT_KNTase_like"/>
    <property type="match status" value="1"/>
</dbReference>
<reference evidence="2" key="2">
    <citation type="journal article" date="2012" name="PLoS ONE">
        <title>A Deeply Branching Thermophilic Bacterium with an Ancient Acetyl-CoA Pathway Dominates a Subsurface Ecosystem.</title>
        <authorList>
            <person name="Takami H."/>
            <person name="Noguchi H."/>
            <person name="Takaki Y."/>
            <person name="Uchiyama I."/>
            <person name="Toyoda A."/>
            <person name="Nishi S."/>
            <person name="Chee G.-J."/>
            <person name="Arai W."/>
            <person name="Nunoura T."/>
            <person name="Itoh T."/>
            <person name="Hattori M."/>
            <person name="Takai K."/>
        </authorList>
    </citation>
    <scope>NUCLEOTIDE SEQUENCE</scope>
</reference>